<dbReference type="EMBL" id="LVWE01000028">
    <property type="protein sequence ID" value="OAD45570.1"/>
    <property type="molecule type" value="Genomic_DNA"/>
</dbReference>
<gene>
    <name evidence="1" type="ORF">LPB303_07440</name>
</gene>
<name>A0A176TCI4_9FLAO</name>
<proteinExistence type="predicted"/>
<dbReference type="OrthoDB" id="1439479at2"/>
<evidence type="ECO:0008006" key="3">
    <source>
        <dbReference type="Google" id="ProtNLM"/>
    </source>
</evidence>
<sequence>MKNAFYSIILLMIVSCGHKTNKKNHSIIGMESASRNFKDISLLKAYVKVTDTSIYENKREDKYGILHLKNESTHLVIFKGITTDSVKNLTYKILDTLSISNLKNTESITIGYCNLNTDNSTNIIAIIDKTDRLKIKNIKKVWRANTTSQKIEIEKDLSGINCFNEFFTEQ</sequence>
<accession>A0A176TCI4</accession>
<comment type="caution">
    <text evidence="1">The sequence shown here is derived from an EMBL/GenBank/DDBJ whole genome shotgun (WGS) entry which is preliminary data.</text>
</comment>
<dbReference type="AlphaFoldDB" id="A0A176TCI4"/>
<dbReference type="PROSITE" id="PS51257">
    <property type="entry name" value="PROKAR_LIPOPROTEIN"/>
    <property type="match status" value="1"/>
</dbReference>
<keyword evidence="2" id="KW-1185">Reference proteome</keyword>
<protein>
    <recommendedName>
        <fullName evidence="3">Lipoprotein</fullName>
    </recommendedName>
</protein>
<dbReference type="Proteomes" id="UP000076923">
    <property type="component" value="Unassembled WGS sequence"/>
</dbReference>
<reference evidence="1 2" key="1">
    <citation type="submission" date="2016-02" db="EMBL/GenBank/DDBJ databases">
        <title>Draft genome sequence of Polaribacter atrinae KACC17473.</title>
        <authorList>
            <person name="Shin S.-K."/>
            <person name="Yi H."/>
        </authorList>
    </citation>
    <scope>NUCLEOTIDE SEQUENCE [LARGE SCALE GENOMIC DNA]</scope>
    <source>
        <strain evidence="1 2">KACC 17473</strain>
    </source>
</reference>
<evidence type="ECO:0000313" key="2">
    <source>
        <dbReference type="Proteomes" id="UP000076923"/>
    </source>
</evidence>
<organism evidence="1 2">
    <name type="scientific">Polaribacter atrinae</name>
    <dbReference type="NCBI Taxonomy" id="1333662"/>
    <lineage>
        <taxon>Bacteria</taxon>
        <taxon>Pseudomonadati</taxon>
        <taxon>Bacteroidota</taxon>
        <taxon>Flavobacteriia</taxon>
        <taxon>Flavobacteriales</taxon>
        <taxon>Flavobacteriaceae</taxon>
    </lineage>
</organism>
<evidence type="ECO:0000313" key="1">
    <source>
        <dbReference type="EMBL" id="OAD45570.1"/>
    </source>
</evidence>
<dbReference type="RefSeq" id="WP_068449356.1">
    <property type="nucleotide sequence ID" value="NZ_CANKUV010000002.1"/>
</dbReference>